<evidence type="ECO:0000313" key="3">
    <source>
        <dbReference type="WBParaSite" id="TCNE_0000425401-mRNA-1"/>
    </source>
</evidence>
<dbReference type="AlphaFoldDB" id="A0A183U6Y4"/>
<dbReference type="Proteomes" id="UP000050794">
    <property type="component" value="Unassembled WGS sequence"/>
</dbReference>
<dbReference type="WBParaSite" id="TCNE_0000425401-mRNA-1">
    <property type="protein sequence ID" value="TCNE_0000425401-mRNA-1"/>
    <property type="gene ID" value="TCNE_0000425401"/>
</dbReference>
<reference evidence="3" key="1">
    <citation type="submission" date="2016-06" db="UniProtKB">
        <authorList>
            <consortium name="WormBaseParasite"/>
        </authorList>
    </citation>
    <scope>IDENTIFICATION</scope>
</reference>
<protein>
    <submittedName>
        <fullName evidence="3">Transposase</fullName>
    </submittedName>
</protein>
<proteinExistence type="predicted"/>
<accession>A0A183U6Y4</accession>
<name>A0A183U6Y4_TOXCA</name>
<evidence type="ECO:0000313" key="1">
    <source>
        <dbReference type="EMBL" id="VDM29971.1"/>
    </source>
</evidence>
<evidence type="ECO:0000313" key="2">
    <source>
        <dbReference type="Proteomes" id="UP000050794"/>
    </source>
</evidence>
<organism evidence="2 3">
    <name type="scientific">Toxocara canis</name>
    <name type="common">Canine roundworm</name>
    <dbReference type="NCBI Taxonomy" id="6265"/>
    <lineage>
        <taxon>Eukaryota</taxon>
        <taxon>Metazoa</taxon>
        <taxon>Ecdysozoa</taxon>
        <taxon>Nematoda</taxon>
        <taxon>Chromadorea</taxon>
        <taxon>Rhabditida</taxon>
        <taxon>Spirurina</taxon>
        <taxon>Ascaridomorpha</taxon>
        <taxon>Ascaridoidea</taxon>
        <taxon>Toxocaridae</taxon>
        <taxon>Toxocara</taxon>
    </lineage>
</organism>
<keyword evidence="2" id="KW-1185">Reference proteome</keyword>
<gene>
    <name evidence="1" type="ORF">TCNE_LOCUS4254</name>
</gene>
<reference evidence="1 2" key="2">
    <citation type="submission" date="2018-11" db="EMBL/GenBank/DDBJ databases">
        <authorList>
            <consortium name="Pathogen Informatics"/>
        </authorList>
    </citation>
    <scope>NUCLEOTIDE SEQUENCE [LARGE SCALE GENOMIC DNA]</scope>
</reference>
<sequence>MGDCKDNLKHIRLIAVAERTDRPMENTADCKKGTVGWIDTLARADTAVVIVTEQTAGTVLWVGLHSWTGTGRKTGLGLVGIVGIR</sequence>
<dbReference type="EMBL" id="UYWY01006793">
    <property type="protein sequence ID" value="VDM29971.1"/>
    <property type="molecule type" value="Genomic_DNA"/>
</dbReference>